<dbReference type="Proteomes" id="UP000265520">
    <property type="component" value="Unassembled WGS sequence"/>
</dbReference>
<evidence type="ECO:0000313" key="2">
    <source>
        <dbReference type="EMBL" id="MCI47320.1"/>
    </source>
</evidence>
<feature type="non-terminal residue" evidence="2">
    <location>
        <position position="1"/>
    </location>
</feature>
<evidence type="ECO:0000256" key="1">
    <source>
        <dbReference type="SAM" id="MobiDB-lite"/>
    </source>
</evidence>
<reference evidence="2 3" key="1">
    <citation type="journal article" date="2018" name="Front. Plant Sci.">
        <title>Red Clover (Trifolium pratense) and Zigzag Clover (T. medium) - A Picture of Genomic Similarities and Differences.</title>
        <authorList>
            <person name="Dluhosova J."/>
            <person name="Istvanek J."/>
            <person name="Nedelnik J."/>
            <person name="Repkova J."/>
        </authorList>
    </citation>
    <scope>NUCLEOTIDE SEQUENCE [LARGE SCALE GENOMIC DNA]</scope>
    <source>
        <strain evidence="3">cv. 10/8</strain>
        <tissue evidence="2">Leaf</tissue>
    </source>
</reference>
<comment type="caution">
    <text evidence="2">The sequence shown here is derived from an EMBL/GenBank/DDBJ whole genome shotgun (WGS) entry which is preliminary data.</text>
</comment>
<feature type="compositionally biased region" description="Polar residues" evidence="1">
    <location>
        <begin position="13"/>
        <end position="27"/>
    </location>
</feature>
<sequence length="46" mass="5014">HPSHALRDAGACCTSQNQRMVQSSESIASEAGKLQKLEPEALIRTY</sequence>
<feature type="region of interest" description="Disordered" evidence="1">
    <location>
        <begin position="1"/>
        <end position="29"/>
    </location>
</feature>
<protein>
    <submittedName>
        <fullName evidence="2">Uncharacterized protein</fullName>
    </submittedName>
</protein>
<proteinExistence type="predicted"/>
<accession>A0A392SH96</accession>
<dbReference type="EMBL" id="LXQA010370846">
    <property type="protein sequence ID" value="MCI47320.1"/>
    <property type="molecule type" value="Genomic_DNA"/>
</dbReference>
<keyword evidence="3" id="KW-1185">Reference proteome</keyword>
<dbReference type="AlphaFoldDB" id="A0A392SH96"/>
<organism evidence="2 3">
    <name type="scientific">Trifolium medium</name>
    <dbReference type="NCBI Taxonomy" id="97028"/>
    <lineage>
        <taxon>Eukaryota</taxon>
        <taxon>Viridiplantae</taxon>
        <taxon>Streptophyta</taxon>
        <taxon>Embryophyta</taxon>
        <taxon>Tracheophyta</taxon>
        <taxon>Spermatophyta</taxon>
        <taxon>Magnoliopsida</taxon>
        <taxon>eudicotyledons</taxon>
        <taxon>Gunneridae</taxon>
        <taxon>Pentapetalae</taxon>
        <taxon>rosids</taxon>
        <taxon>fabids</taxon>
        <taxon>Fabales</taxon>
        <taxon>Fabaceae</taxon>
        <taxon>Papilionoideae</taxon>
        <taxon>50 kb inversion clade</taxon>
        <taxon>NPAAA clade</taxon>
        <taxon>Hologalegina</taxon>
        <taxon>IRL clade</taxon>
        <taxon>Trifolieae</taxon>
        <taxon>Trifolium</taxon>
    </lineage>
</organism>
<evidence type="ECO:0000313" key="3">
    <source>
        <dbReference type="Proteomes" id="UP000265520"/>
    </source>
</evidence>
<name>A0A392SH96_9FABA</name>